<dbReference type="Gene3D" id="3.30.70.2450">
    <property type="match status" value="1"/>
</dbReference>
<dbReference type="Gene3D" id="3.50.50.60">
    <property type="entry name" value="FAD/NAD(P)-binding domain"/>
    <property type="match status" value="1"/>
</dbReference>
<dbReference type="SUPFAM" id="SSF54593">
    <property type="entry name" value="Glyoxalase/Bleomycin resistance protein/Dihydroxybiphenyl dioxygenase"/>
    <property type="match status" value="1"/>
</dbReference>
<dbReference type="InterPro" id="IPR004360">
    <property type="entry name" value="Glyas_Fos-R_dOase_dom"/>
</dbReference>
<keyword evidence="1" id="KW-0285">Flavoprotein</keyword>
<dbReference type="InterPro" id="IPR037523">
    <property type="entry name" value="VOC_core"/>
</dbReference>
<dbReference type="InterPro" id="IPR050631">
    <property type="entry name" value="PheA/TfdB_FAD_monoxygenase"/>
</dbReference>
<keyword evidence="6" id="KW-1185">Reference proteome</keyword>
<dbReference type="PANTHER" id="PTHR43476:SF3">
    <property type="entry name" value="FAD-BINDING MONOOXYGENASE"/>
    <property type="match status" value="1"/>
</dbReference>
<proteinExistence type="predicted"/>
<dbReference type="RefSeq" id="XP_037199652.1">
    <property type="nucleotide sequence ID" value="XM_037346421.1"/>
</dbReference>
<dbReference type="PANTHER" id="PTHR43476">
    <property type="entry name" value="3-(3-HYDROXY-PHENYL)PROPIONATE/3-HYDROXYCINNAMIC ACID HYDROXYLASE"/>
    <property type="match status" value="1"/>
</dbReference>
<dbReference type="CDD" id="cd07257">
    <property type="entry name" value="THT_oxygenase_C"/>
    <property type="match status" value="1"/>
</dbReference>
<dbReference type="GO" id="GO:0071949">
    <property type="term" value="F:FAD binding"/>
    <property type="evidence" value="ECO:0007669"/>
    <property type="project" value="InterPro"/>
</dbReference>
<protein>
    <submittedName>
        <fullName evidence="5">Monooxygenase</fullName>
    </submittedName>
</protein>
<dbReference type="AlphaFoldDB" id="A0A8H5VB60"/>
<dbReference type="SUPFAM" id="SSF51905">
    <property type="entry name" value="FAD/NAD(P)-binding domain"/>
    <property type="match status" value="1"/>
</dbReference>
<keyword evidence="3" id="KW-0560">Oxidoreductase</keyword>
<dbReference type="Gene3D" id="3.10.180.10">
    <property type="entry name" value="2,3-Dihydroxybiphenyl 1,2-Dioxygenase, domain 1"/>
    <property type="match status" value="2"/>
</dbReference>
<dbReference type="GO" id="GO:0008688">
    <property type="term" value="F:3-(3-hydroxyphenyl)propionate hydroxylase activity"/>
    <property type="evidence" value="ECO:0007669"/>
    <property type="project" value="TreeGrafter"/>
</dbReference>
<dbReference type="InterPro" id="IPR029068">
    <property type="entry name" value="Glyas_Bleomycin-R_OHBP_Dase"/>
</dbReference>
<dbReference type="PROSITE" id="PS51819">
    <property type="entry name" value="VOC"/>
    <property type="match status" value="1"/>
</dbReference>
<feature type="domain" description="VOC" evidence="4">
    <location>
        <begin position="816"/>
        <end position="946"/>
    </location>
</feature>
<keyword evidence="2" id="KW-0274">FAD</keyword>
<dbReference type="OrthoDB" id="2096480at2759"/>
<name>A0A8H5VB60_9HYPO</name>
<dbReference type="EMBL" id="JAAQRI010000401">
    <property type="protein sequence ID" value="KAF5615590.1"/>
    <property type="molecule type" value="Genomic_DNA"/>
</dbReference>
<evidence type="ECO:0000256" key="2">
    <source>
        <dbReference type="ARBA" id="ARBA00022827"/>
    </source>
</evidence>
<dbReference type="InterPro" id="IPR036188">
    <property type="entry name" value="FAD/NAD-bd_sf"/>
</dbReference>
<evidence type="ECO:0000259" key="4">
    <source>
        <dbReference type="PROSITE" id="PS51819"/>
    </source>
</evidence>
<dbReference type="CDD" id="cd07267">
    <property type="entry name" value="THT_Oxygenase_N"/>
    <property type="match status" value="1"/>
</dbReference>
<reference evidence="5 6" key="1">
    <citation type="submission" date="2020-05" db="EMBL/GenBank/DDBJ databases">
        <title>Identification and distribution of gene clusters putatively required for synthesis of sphingolipid metabolism inhibitors in phylogenetically diverse species of the filamentous fungus Fusarium.</title>
        <authorList>
            <person name="Kim H.-S."/>
            <person name="Busman M."/>
            <person name="Brown D.W."/>
            <person name="Divon H."/>
            <person name="Uhlig S."/>
            <person name="Proctor R.H."/>
        </authorList>
    </citation>
    <scope>NUCLEOTIDE SEQUENCE [LARGE SCALE GENOMIC DNA]</scope>
    <source>
        <strain evidence="5 6">NRRL 66243</strain>
    </source>
</reference>
<evidence type="ECO:0000313" key="6">
    <source>
        <dbReference type="Proteomes" id="UP000530670"/>
    </source>
</evidence>
<accession>A0A8H5VB60</accession>
<evidence type="ECO:0000256" key="1">
    <source>
        <dbReference type="ARBA" id="ARBA00022630"/>
    </source>
</evidence>
<dbReference type="Proteomes" id="UP000530670">
    <property type="component" value="Unassembled WGS sequence"/>
</dbReference>
<evidence type="ECO:0000256" key="3">
    <source>
        <dbReference type="ARBA" id="ARBA00023002"/>
    </source>
</evidence>
<dbReference type="Pfam" id="PF00903">
    <property type="entry name" value="Glyoxalase"/>
    <property type="match status" value="1"/>
</dbReference>
<dbReference type="Pfam" id="PF01494">
    <property type="entry name" value="FAD_binding_3"/>
    <property type="match status" value="1"/>
</dbReference>
<keyword evidence="5" id="KW-0503">Monooxygenase</keyword>
<dbReference type="FunFam" id="3.10.180.10:FF:000034">
    <property type="entry name" value="Glyoxalase/Bleomycin resistance protein/Dihydroxybiphenyl dioxygenase"/>
    <property type="match status" value="1"/>
</dbReference>
<sequence>MAENDFQDTTDIIICGCGPTGAMLSVLLSQYCIPHVILEKDLEVNADPRGIALDEDGIRCLQACGIYDKIFTEIGQCMENFKFIGKNHTDLSREPFLMMNYGTTEGGTGHPGFMCHKQPCIEKNLRSQICALGAAKLLLGATVNSITEDQDWVYARYTNKSNQTRVVRARFLVGADGKTGFTRKQYLEPKGVTMDQALDVPYEQDWVALNWEITLPTPSTHPDFPLWEKGYSPQQVYDEFFPRDFRFLCNPVRAAVCGRFGLNSDRLWRFEFVVLDRENPTEMAKEEQVATIVHPYITHPGSRYGINDKTITYPLDCIKVLRCRPFRFSARSCNKWSLGRVMLCGDAAHVFPPFGGQGIASGFRDAISLAWRLRIAVNGSSRAELAFQKLLQGWYSERKQQLDKSLRSTVENGEYVTQSNAIKAFLRDFYYYLTQLVPSWKHRLELGNRRDGMVKYQWHEGTGMAFLPSLGGGVMFPQVYATSTTDTSTSKSVFFTDDIIFSRQKKGIFQVVVLLQPGQSLGDIKNALDGLQEVSAGALQDGEATLFLGSISASTSHLKGPSIYRVASAEEFARDARLCVGRPEPVGYDARRMSREVGSSQDVDQYIISSNHSSDLPYEITMTSAPTAPRFNAGASVLDSEANEPSGQITTAEWQQKRGISPSEQIRTTRLVHMRYQHPDFESIRTFLYDFGMVPAKETENAIWFRGYGVDQYVYYAQKGPKQFLGGTFEVETYGDLVKASKLETASPIQELVDAPGGGSLVTVYDPEGLPINFIYGQEPAEVGKMPERLIVNFEDDKPRKRRFQRFSEGPAAVHKLGHYGLCVQDFNKELDWYTRNFNFVPTDLLYVQDSSKNRREVALFAHIDRGNDCVDHHTIFLSTIEAGREPHVHHCSFEVHDFDTQKLGHQWLAKKGYRSVWGVGRHILGSQIFDYWWDTTGNMIEHYADGDLVNKDTPISYLLAGNESLAVWGPEVPDGFLD</sequence>
<dbReference type="GO" id="GO:0019622">
    <property type="term" value="P:3-(3-hydroxy)phenylpropionate catabolic process"/>
    <property type="evidence" value="ECO:0007669"/>
    <property type="project" value="TreeGrafter"/>
</dbReference>
<evidence type="ECO:0000313" key="5">
    <source>
        <dbReference type="EMBL" id="KAF5615590.1"/>
    </source>
</evidence>
<dbReference type="GeneID" id="59298691"/>
<dbReference type="PRINTS" id="PR00420">
    <property type="entry name" value="RNGMNOXGNASE"/>
</dbReference>
<organism evidence="5 6">
    <name type="scientific">Fusarium tjaetaba</name>
    <dbReference type="NCBI Taxonomy" id="1567544"/>
    <lineage>
        <taxon>Eukaryota</taxon>
        <taxon>Fungi</taxon>
        <taxon>Dikarya</taxon>
        <taxon>Ascomycota</taxon>
        <taxon>Pezizomycotina</taxon>
        <taxon>Sordariomycetes</taxon>
        <taxon>Hypocreomycetidae</taxon>
        <taxon>Hypocreales</taxon>
        <taxon>Nectriaceae</taxon>
        <taxon>Fusarium</taxon>
        <taxon>Fusarium fujikuroi species complex</taxon>
    </lineage>
</organism>
<dbReference type="InterPro" id="IPR002938">
    <property type="entry name" value="FAD-bd"/>
</dbReference>
<comment type="caution">
    <text evidence="5">The sequence shown here is derived from an EMBL/GenBank/DDBJ whole genome shotgun (WGS) entry which is preliminary data.</text>
</comment>
<gene>
    <name evidence="5" type="ORF">FTJAE_13292</name>
</gene>